<evidence type="ECO:0000313" key="2">
    <source>
        <dbReference type="EMBL" id="GBP14456.1"/>
    </source>
</evidence>
<comment type="caution">
    <text evidence="2">The sequence shown here is derived from an EMBL/GenBank/DDBJ whole genome shotgun (WGS) entry which is preliminary data.</text>
</comment>
<feature type="region of interest" description="Disordered" evidence="1">
    <location>
        <begin position="61"/>
        <end position="88"/>
    </location>
</feature>
<feature type="compositionally biased region" description="Polar residues" evidence="1">
    <location>
        <begin position="68"/>
        <end position="86"/>
    </location>
</feature>
<dbReference type="Proteomes" id="UP000299102">
    <property type="component" value="Unassembled WGS sequence"/>
</dbReference>
<proteinExistence type="predicted"/>
<name>A0A4C1TJT6_EUMVA</name>
<gene>
    <name evidence="2" type="ORF">EVAR_7739_1</name>
</gene>
<reference evidence="2 3" key="1">
    <citation type="journal article" date="2019" name="Commun. Biol.">
        <title>The bagworm genome reveals a unique fibroin gene that provides high tensile strength.</title>
        <authorList>
            <person name="Kono N."/>
            <person name="Nakamura H."/>
            <person name="Ohtoshi R."/>
            <person name="Tomita M."/>
            <person name="Numata K."/>
            <person name="Arakawa K."/>
        </authorList>
    </citation>
    <scope>NUCLEOTIDE SEQUENCE [LARGE SCALE GENOMIC DNA]</scope>
</reference>
<sequence length="274" mass="30562">MNAPYGFSALSRVHRPGAGVVTELRVRLRLVGRAIGQCRSSSLRLFYSSIRYVSTENRQNIREKQFPPLSQGNRPPTRADSNSSPRDQPVGTIFVLPPFLPTINGRNRFHSLTTIRVLTNRGTPESPSCNTRATASALGEDINTIISILQMVSSVEVADLAAKFRKAKHSVDRLRIILENKDLIIPANSDRKELPRDVSELIRAKNAALCQVDKYPTCKNRLHARALQRKVKAHMDIVRNENWSNLMIEISPSHQACRGLATALKTEEAVPTPL</sequence>
<dbReference type="AlphaFoldDB" id="A0A4C1TJT6"/>
<accession>A0A4C1TJT6</accession>
<protein>
    <submittedName>
        <fullName evidence="2">Uncharacterized protein</fullName>
    </submittedName>
</protein>
<keyword evidence="3" id="KW-1185">Reference proteome</keyword>
<dbReference type="OrthoDB" id="410155at2759"/>
<evidence type="ECO:0000313" key="3">
    <source>
        <dbReference type="Proteomes" id="UP000299102"/>
    </source>
</evidence>
<dbReference type="EMBL" id="BGZK01000064">
    <property type="protein sequence ID" value="GBP14456.1"/>
    <property type="molecule type" value="Genomic_DNA"/>
</dbReference>
<organism evidence="2 3">
    <name type="scientific">Eumeta variegata</name>
    <name type="common">Bagworm moth</name>
    <name type="synonym">Eumeta japonica</name>
    <dbReference type="NCBI Taxonomy" id="151549"/>
    <lineage>
        <taxon>Eukaryota</taxon>
        <taxon>Metazoa</taxon>
        <taxon>Ecdysozoa</taxon>
        <taxon>Arthropoda</taxon>
        <taxon>Hexapoda</taxon>
        <taxon>Insecta</taxon>
        <taxon>Pterygota</taxon>
        <taxon>Neoptera</taxon>
        <taxon>Endopterygota</taxon>
        <taxon>Lepidoptera</taxon>
        <taxon>Glossata</taxon>
        <taxon>Ditrysia</taxon>
        <taxon>Tineoidea</taxon>
        <taxon>Psychidae</taxon>
        <taxon>Oiketicinae</taxon>
        <taxon>Eumeta</taxon>
    </lineage>
</organism>
<evidence type="ECO:0000256" key="1">
    <source>
        <dbReference type="SAM" id="MobiDB-lite"/>
    </source>
</evidence>